<accession>F0WGH9</accession>
<reference evidence="1" key="2">
    <citation type="submission" date="2011-02" db="EMBL/GenBank/DDBJ databases">
        <authorList>
            <person name="MacLean D."/>
        </authorList>
    </citation>
    <scope>NUCLEOTIDE SEQUENCE</scope>
</reference>
<organism evidence="1">
    <name type="scientific">Albugo laibachii Nc14</name>
    <dbReference type="NCBI Taxonomy" id="890382"/>
    <lineage>
        <taxon>Eukaryota</taxon>
        <taxon>Sar</taxon>
        <taxon>Stramenopiles</taxon>
        <taxon>Oomycota</taxon>
        <taxon>Peronosporomycetes</taxon>
        <taxon>Albuginales</taxon>
        <taxon>Albuginaceae</taxon>
        <taxon>Albugo</taxon>
    </lineage>
</organism>
<proteinExistence type="predicted"/>
<gene>
    <name evidence="1" type="primary">AlNc14C92G5713</name>
    <name evidence="1" type="ORF">ALNC14_064860</name>
</gene>
<reference evidence="1" key="1">
    <citation type="journal article" date="2011" name="PLoS Biol.">
        <title>Gene gain and loss during evolution of obligate parasitism in the white rust pathogen of Arabidopsis thaliana.</title>
        <authorList>
            <person name="Kemen E."/>
            <person name="Gardiner A."/>
            <person name="Schultz-Larsen T."/>
            <person name="Kemen A.C."/>
            <person name="Balmuth A.L."/>
            <person name="Robert-Seilaniantz A."/>
            <person name="Bailey K."/>
            <person name="Holub E."/>
            <person name="Studholme D.J."/>
            <person name="Maclean D."/>
            <person name="Jones J.D."/>
        </authorList>
    </citation>
    <scope>NUCLEOTIDE SEQUENCE</scope>
</reference>
<evidence type="ECO:0000313" key="1">
    <source>
        <dbReference type="EMBL" id="CCA20343.1"/>
    </source>
</evidence>
<name>F0WGH9_9STRA</name>
<dbReference type="AlphaFoldDB" id="F0WGH9"/>
<dbReference type="HOGENOM" id="CLU_2532154_0_0_1"/>
<protein>
    <submittedName>
        <fullName evidence="1">AlNc14C92G5713 protein</fullName>
    </submittedName>
</protein>
<dbReference type="EMBL" id="FR824137">
    <property type="protein sequence ID" value="CCA20343.1"/>
    <property type="molecule type" value="Genomic_DNA"/>
</dbReference>
<sequence length="84" mass="9783">MTPIWKPSSRVTLLIKPQEKHYIQLFSIESCPVNGVERASEEAKKFVVRVCKLAARHCERDLLWTRLLYHRNLNLTEDIAATYG</sequence>